<name>A0ACC1RYU8_9HYPO</name>
<protein>
    <submittedName>
        <fullName evidence="1">Uncharacterized protein</fullName>
    </submittedName>
</protein>
<accession>A0ACC1RYU8</accession>
<sequence length="2252" mass="251007">MSESDGLSDHQPEPNTHKELLLEWLTPTPYDSLQAYLVRRRHPGTCRWFLDSEPYQNWIRATSDSKLNGQTHDLRTLYCPGIGGAGKTFLSSVVIEDLGCRFRQGSASNVGVAYIYCTYDCDEEQSTTNLLLVFLEQLLQARPRHRPRTRLPTHTWPEYGGMVDLRGEPPSLDKITEALAKAIRRYNHVFLVIDALEECASNHRAELLRELFKLQTHHPIHLLATSDLDPEIAQLFVNTTSVDIRADEDDVGLYLEGGMPDFPDFVRDQSAVREEVKDAIIKSARGSFLRVNLQVQYLMDFPSVEDLRIAVADLIENSEPDNYDVLYEAAMRRIMGQAPDQVRFAKKILSYLLCARCPWSVSELCHALMVRVGYTELDDDTMPSIHDITTACAGLVTTVGETSDTENELRVRLAHRTTHEYLEKTRKQWLPDAEVQMARTCIAYLSLDYFREGSCYVDSDLENRLQSYPLYYYAALHWQSHAQAAGDQFPGIGDLGFVFLNSNAHVEAACQVVLKVGKWIQDDKYGTGFPRCMSGLHLAGYFGIVNLACALGGESGNRINAKDSWGRTALAWASHNGHYQTVEALIKSPMVDIDIRDRRGRTPISLAAEHNHTVIVEMLLGRGANPNFKDFHRATPLWHAVMKGNKATVDVLAGCGVDVNVVATESGLDLHTPLSLAAMDGQNDMVRLLLAQPNIQPCAKVKPSVTSFYELCTPLGLAINGGHIDVAEMLLSRADVVAAAKIDSNREMLLHMAVRQGDEDMVRLLLSKGVDVNARCDRGDTALQCAVDGAYDGVVRLLLSQPDIMPDLANKKGDTPASAAAHSGRIGILRLLLAAGVDTETRNEEGLTPLCLAAEQGYGSIVELLLTTGGIDADSRDNDGRTPLSLAALPSWGRRNWHSRSECDSDNCGVIRCLLQSGRVDVNSRDKVGRTPLIHAATNPQGLPALRTLLDYQGVDVNAVDGQGRTALAWDVGMWFEDKATLLLERGANPGRGRFESDETLLSCAAKEGKVGVVLAFVTQHGVDPQERNEDGHTAMCMAVKNGRTKVVEALLDVGGVDLNIRCGHGQTPMHHAAERGEEEVAALLLARGNVDLDARDENGHPNQRDIEGRTPLSLAAGAGRLQTVERLLSVEGVIPDTGDNTGRTPLSWAVQSSPEQASQAVIKRLLNTEGVDPNAEDERGWTPLSWAAQGTNAGNLIEFLLNEGSGRIDINREDRKGRTPLALALQRGDEVVVGQLRAAGAKLKKDSDEIREEVQSDGRRWLDDGEARDSVINEQEQEEGAADTMSEVSEEGPWQDPWRKERWKRDRRRWMDADWFEDDSGDDSDKETNWSGTSDRIYRRTRSPVKEAPIELGPQVEEDQPEYVIGDDGELCPRCEKLDLDRLFSRCPRGGFSVITPLGKVDESWEHRPCAMCRLIAAVRPRLWDADDYELCAYSSTATWVSRGKPAAQRYFRSNWVDTVVLGLESSSSWRYSSFNRGYVGGRGPWMGYSDILPYGFIGRIGANDHRQLRSITVHQLKVDSVDFERARDWIDYCKAHHGRRCHPKTSSTHGSITAFRLIDCTTREIVDGLSEVDRFVALSYVWGPQPDQAAATDHRRVEDAEPVVEDAIHATVSLGYKYLWVDRHCITNEDQEVRKRQLLDMNAVYENAQVTIVAAAGEDSSYGLPGVSRVRGQPYAKIQGHLLTAIPCEPPKSIKSSVWWTRGWTFQEGMLSRRRLMFTDREVTYECRGMVARESVELPMRIHRIAATRYPIQEYARVFTGEGRGRFGSGGLSIWPVIEEYTQRCLRHEHDILNAMLGILQVYADRKSPVYHLCGVPLVRKTSDETHDPTLLEALAAGLCWSLSEGGIRRLGFPSWSWTGWKGKVYGSKVSSISFEDGFAIEVSMLPRDAPSQALSWAEFETMTPKQKAGLPQNYDLKITATAVEVSLHAESPYDSDWHSIIYNGDDALKGSFELCKDPTQDTDFRRRLAEERFKAIVIGNERSYGNPLVLLILEEVGQYWERIGVIRVEDEQVLDTEGGGCRKQTFILSTKEFPIDVDGLCLLVRSDHVVLREFLQRACPEYTLNTPRPSALPLLVRINLLNALAHNAAKLSIPPEGICCADVISPFNLSGPFHPGQSPPSSLDYPNTLRPTCLQRTIVHHPWIDLFPFGNLRNEMLRFIALGVLDDDELCPDILELSEGELSDIPAMIVWGEPSECSSWEVNPAFLRKWGWLIRNCPQILEATNTWQARRGEASIITTAGKFVDILSR</sequence>
<evidence type="ECO:0000313" key="2">
    <source>
        <dbReference type="Proteomes" id="UP001148629"/>
    </source>
</evidence>
<comment type="caution">
    <text evidence="1">The sequence shown here is derived from an EMBL/GenBank/DDBJ whole genome shotgun (WGS) entry which is preliminary data.</text>
</comment>
<evidence type="ECO:0000313" key="1">
    <source>
        <dbReference type="EMBL" id="KAJ3528415.1"/>
    </source>
</evidence>
<dbReference type="EMBL" id="JANRMS010001412">
    <property type="protein sequence ID" value="KAJ3528415.1"/>
    <property type="molecule type" value="Genomic_DNA"/>
</dbReference>
<keyword evidence="2" id="KW-1185">Reference proteome</keyword>
<proteinExistence type="predicted"/>
<dbReference type="Proteomes" id="UP001148629">
    <property type="component" value="Unassembled WGS sequence"/>
</dbReference>
<gene>
    <name evidence="1" type="ORF">NM208_g10210</name>
</gene>
<organism evidence="1 2">
    <name type="scientific">Fusarium decemcellulare</name>
    <dbReference type="NCBI Taxonomy" id="57161"/>
    <lineage>
        <taxon>Eukaryota</taxon>
        <taxon>Fungi</taxon>
        <taxon>Dikarya</taxon>
        <taxon>Ascomycota</taxon>
        <taxon>Pezizomycotina</taxon>
        <taxon>Sordariomycetes</taxon>
        <taxon>Hypocreomycetidae</taxon>
        <taxon>Hypocreales</taxon>
        <taxon>Nectriaceae</taxon>
        <taxon>Fusarium</taxon>
        <taxon>Fusarium decemcellulare species complex</taxon>
    </lineage>
</organism>
<reference evidence="1" key="1">
    <citation type="submission" date="2022-08" db="EMBL/GenBank/DDBJ databases">
        <title>Genome Sequence of Fusarium decemcellulare.</title>
        <authorList>
            <person name="Buettner E."/>
        </authorList>
    </citation>
    <scope>NUCLEOTIDE SEQUENCE</scope>
    <source>
        <strain evidence="1">Babe19</strain>
    </source>
</reference>